<dbReference type="Pfam" id="PF24924">
    <property type="entry name" value="DUF7745"/>
    <property type="match status" value="1"/>
</dbReference>
<dbReference type="EMBL" id="QJKJ01007250">
    <property type="protein sequence ID" value="RDX83781.1"/>
    <property type="molecule type" value="Genomic_DNA"/>
</dbReference>
<dbReference type="OrthoDB" id="1743443at2759"/>
<sequence length="246" mass="28164">MATKTGYGIQKIRPIHARTLDLVSLRQCGSHLKGQWCRAFEGKYDNLLGLLGIKGFLVGANIGGVRKDPGMPLARSPPYLFKRQYPSWAAVSKLLRMFESEIKEEKKSWNSLESIPQTNLEGRLGQLHRQGDYGAFMDVFGLLIYDIVLFPYIEDHIDLAVVDIFLAKRDKGENPMFWLSFDEVTSTKQEMTLVEHLEKSSVESKELSMASLAKQRDIFTKRMSENEIRKLLWLDLLGKQTHSLRN</sequence>
<feature type="non-terminal residue" evidence="2">
    <location>
        <position position="1"/>
    </location>
</feature>
<proteinExistence type="predicted"/>
<evidence type="ECO:0000313" key="2">
    <source>
        <dbReference type="EMBL" id="RDX83781.1"/>
    </source>
</evidence>
<dbReference type="Proteomes" id="UP000257109">
    <property type="component" value="Unassembled WGS sequence"/>
</dbReference>
<protein>
    <recommendedName>
        <fullName evidence="1">DUF7745 domain-containing protein</fullName>
    </recommendedName>
</protein>
<evidence type="ECO:0000313" key="3">
    <source>
        <dbReference type="Proteomes" id="UP000257109"/>
    </source>
</evidence>
<evidence type="ECO:0000259" key="1">
    <source>
        <dbReference type="Pfam" id="PF24924"/>
    </source>
</evidence>
<dbReference type="AlphaFoldDB" id="A0A371FZS7"/>
<dbReference type="PANTHER" id="PTHR48154">
    <property type="entry name" value="PROTEIN, PUTATIVE-RELATED"/>
    <property type="match status" value="1"/>
</dbReference>
<comment type="caution">
    <text evidence="2">The sequence shown here is derived from an EMBL/GenBank/DDBJ whole genome shotgun (WGS) entry which is preliminary data.</text>
</comment>
<reference evidence="2" key="1">
    <citation type="submission" date="2018-05" db="EMBL/GenBank/DDBJ databases">
        <title>Draft genome of Mucuna pruriens seed.</title>
        <authorList>
            <person name="Nnadi N.E."/>
            <person name="Vos R."/>
            <person name="Hasami M.H."/>
            <person name="Devisetty U.K."/>
            <person name="Aguiy J.C."/>
        </authorList>
    </citation>
    <scope>NUCLEOTIDE SEQUENCE [LARGE SCALE GENOMIC DNA]</scope>
    <source>
        <strain evidence="2">JCA_2017</strain>
    </source>
</reference>
<dbReference type="InterPro" id="IPR056647">
    <property type="entry name" value="DUF7745"/>
</dbReference>
<keyword evidence="3" id="KW-1185">Reference proteome</keyword>
<accession>A0A371FZS7</accession>
<feature type="domain" description="DUF7745" evidence="1">
    <location>
        <begin position="70"/>
        <end position="169"/>
    </location>
</feature>
<organism evidence="2 3">
    <name type="scientific">Mucuna pruriens</name>
    <name type="common">Velvet bean</name>
    <name type="synonym">Dolichos pruriens</name>
    <dbReference type="NCBI Taxonomy" id="157652"/>
    <lineage>
        <taxon>Eukaryota</taxon>
        <taxon>Viridiplantae</taxon>
        <taxon>Streptophyta</taxon>
        <taxon>Embryophyta</taxon>
        <taxon>Tracheophyta</taxon>
        <taxon>Spermatophyta</taxon>
        <taxon>Magnoliopsida</taxon>
        <taxon>eudicotyledons</taxon>
        <taxon>Gunneridae</taxon>
        <taxon>Pentapetalae</taxon>
        <taxon>rosids</taxon>
        <taxon>fabids</taxon>
        <taxon>Fabales</taxon>
        <taxon>Fabaceae</taxon>
        <taxon>Papilionoideae</taxon>
        <taxon>50 kb inversion clade</taxon>
        <taxon>NPAAA clade</taxon>
        <taxon>indigoferoid/millettioid clade</taxon>
        <taxon>Phaseoleae</taxon>
        <taxon>Mucuna</taxon>
    </lineage>
</organism>
<dbReference type="PANTHER" id="PTHR48154:SF1">
    <property type="entry name" value="PROTEIN, PUTATIVE-RELATED"/>
    <property type="match status" value="1"/>
</dbReference>
<gene>
    <name evidence="2" type="ORF">CR513_35269</name>
</gene>
<name>A0A371FZS7_MUCPR</name>